<gene>
    <name evidence="1" type="ORF">ACG0Z3_18430</name>
</gene>
<evidence type="ECO:0008006" key="3">
    <source>
        <dbReference type="Google" id="ProtNLM"/>
    </source>
</evidence>
<evidence type="ECO:0000313" key="2">
    <source>
        <dbReference type="Proteomes" id="UP001606301"/>
    </source>
</evidence>
<reference evidence="1 2" key="1">
    <citation type="submission" date="2024-08" db="EMBL/GenBank/DDBJ databases">
        <authorList>
            <person name="Lu H."/>
        </authorList>
    </citation>
    <scope>NUCLEOTIDE SEQUENCE [LARGE SCALE GENOMIC DNA]</scope>
    <source>
        <strain evidence="1 2">LKC17W</strain>
    </source>
</reference>
<protein>
    <recommendedName>
        <fullName evidence="3">PepSY domain-containing protein</fullName>
    </recommendedName>
</protein>
<dbReference type="RefSeq" id="WP_394400149.1">
    <property type="nucleotide sequence ID" value="NZ_JBIGHW010000012.1"/>
</dbReference>
<accession>A0ABW7FMV7</accession>
<comment type="caution">
    <text evidence="1">The sequence shown here is derived from an EMBL/GenBank/DDBJ whole genome shotgun (WGS) entry which is preliminary data.</text>
</comment>
<evidence type="ECO:0000313" key="1">
    <source>
        <dbReference type="EMBL" id="MFG6442668.1"/>
    </source>
</evidence>
<organism evidence="1 2">
    <name type="scientific">Pelomonas margarita</name>
    <dbReference type="NCBI Taxonomy" id="3299031"/>
    <lineage>
        <taxon>Bacteria</taxon>
        <taxon>Pseudomonadati</taxon>
        <taxon>Pseudomonadota</taxon>
        <taxon>Betaproteobacteria</taxon>
        <taxon>Burkholderiales</taxon>
        <taxon>Sphaerotilaceae</taxon>
        <taxon>Roseateles</taxon>
    </lineage>
</organism>
<dbReference type="Proteomes" id="UP001606301">
    <property type="component" value="Unassembled WGS sequence"/>
</dbReference>
<sequence>MRKLLTWLHRWVGLIAGLALVLAYFSPSWTAFQTDGGRDFSVIVDGVSV</sequence>
<name>A0ABW7FMV7_9BURK</name>
<proteinExistence type="predicted"/>
<keyword evidence="2" id="KW-1185">Reference proteome</keyword>
<dbReference type="EMBL" id="JBIGHW010000012">
    <property type="protein sequence ID" value="MFG6442668.1"/>
    <property type="molecule type" value="Genomic_DNA"/>
</dbReference>